<reference evidence="9 10" key="1">
    <citation type="submission" date="2023-05" db="EMBL/GenBank/DDBJ databases">
        <title>Lithophilousrod everest ZFBP1038 complete genpme.</title>
        <authorList>
            <person name="Tian M."/>
        </authorList>
    </citation>
    <scope>NUCLEOTIDE SEQUENCE [LARGE SCALE GENOMIC DNA]</scope>
    <source>
        <strain evidence="9 10">ZFBP1038</strain>
    </source>
</reference>
<feature type="transmembrane region" description="Helical" evidence="7">
    <location>
        <begin position="221"/>
        <end position="240"/>
    </location>
</feature>
<evidence type="ECO:0000256" key="4">
    <source>
        <dbReference type="ARBA" id="ARBA00022692"/>
    </source>
</evidence>
<feature type="transmembrane region" description="Helical" evidence="7">
    <location>
        <begin position="192"/>
        <end position="209"/>
    </location>
</feature>
<feature type="transmembrane region" description="Helical" evidence="7">
    <location>
        <begin position="281"/>
        <end position="304"/>
    </location>
</feature>
<comment type="subcellular location">
    <subcellularLocation>
        <location evidence="1">Cell membrane</location>
        <topology evidence="1">Multi-pass membrane protein</topology>
    </subcellularLocation>
</comment>
<keyword evidence="6 7" id="KW-0472">Membrane</keyword>
<dbReference type="Pfam" id="PF01757">
    <property type="entry name" value="Acyl_transf_3"/>
    <property type="match status" value="1"/>
</dbReference>
<organism evidence="9 10">
    <name type="scientific">Saxibacter everestensis</name>
    <dbReference type="NCBI Taxonomy" id="2909229"/>
    <lineage>
        <taxon>Bacteria</taxon>
        <taxon>Bacillati</taxon>
        <taxon>Actinomycetota</taxon>
        <taxon>Actinomycetes</taxon>
        <taxon>Micrococcales</taxon>
        <taxon>Brevibacteriaceae</taxon>
        <taxon>Saxibacter</taxon>
    </lineage>
</organism>
<feature type="transmembrane region" description="Helical" evidence="7">
    <location>
        <begin position="316"/>
        <end position="336"/>
    </location>
</feature>
<dbReference type="PANTHER" id="PTHR40074:SF2">
    <property type="entry name" value="O-ACETYLTRANSFERASE WECH"/>
    <property type="match status" value="1"/>
</dbReference>
<protein>
    <submittedName>
        <fullName evidence="9">Acyltransferase family protein</fullName>
    </submittedName>
</protein>
<keyword evidence="3" id="KW-1003">Cell membrane</keyword>
<sequence length="361" mass="40287">MLDRFSNVDPARTSTGWMNSARAFAIMAVVCIHMLAATIEDGGMNFSSGWWAANILDSAIRWSVPVFLMISGALALDPKRGIQPRYFLLKRWYRIGIPLVFWTVFYVVFRLFVLGGYQEGWDPIRAIVSGSPFVQLYFLYVLAGLVLLTPFLRLLTTHGSRRLQYGSAAIFLCIGISDQLFMYAFSVGSYNAVTRFLPMVGYYVLGWCLRDVVVRREGAALAWVGFIGSTAATALLARFGPGDQPWRYVYDYLSPTVVLAAICVYLLMHRYMSRDLPILETLAPLSFGVFLIHAVFVFGVRLYLDKPETVAEVLLQGIGLTIVYTILSALVTWLAIRVPYVRAVFGASDPKVPPAAPVRVT</sequence>
<proteinExistence type="inferred from homology"/>
<evidence type="ECO:0000256" key="2">
    <source>
        <dbReference type="ARBA" id="ARBA00007400"/>
    </source>
</evidence>
<dbReference type="GO" id="GO:0016746">
    <property type="term" value="F:acyltransferase activity"/>
    <property type="evidence" value="ECO:0007669"/>
    <property type="project" value="UniProtKB-KW"/>
</dbReference>
<dbReference type="EMBL" id="CP090958">
    <property type="protein sequence ID" value="WGW14065.1"/>
    <property type="molecule type" value="Genomic_DNA"/>
</dbReference>
<evidence type="ECO:0000256" key="1">
    <source>
        <dbReference type="ARBA" id="ARBA00004651"/>
    </source>
</evidence>
<dbReference type="RefSeq" id="WP_349640880.1">
    <property type="nucleotide sequence ID" value="NZ_CP090958.1"/>
</dbReference>
<dbReference type="PANTHER" id="PTHR40074">
    <property type="entry name" value="O-ACETYLTRANSFERASE WECH"/>
    <property type="match status" value="1"/>
</dbReference>
<dbReference type="Proteomes" id="UP001209083">
    <property type="component" value="Chromosome"/>
</dbReference>
<accession>A0ABY8R0C4</accession>
<keyword evidence="9" id="KW-0808">Transferase</keyword>
<feature type="transmembrane region" description="Helical" evidence="7">
    <location>
        <begin position="137"/>
        <end position="156"/>
    </location>
</feature>
<evidence type="ECO:0000256" key="6">
    <source>
        <dbReference type="ARBA" id="ARBA00023136"/>
    </source>
</evidence>
<feature type="transmembrane region" description="Helical" evidence="7">
    <location>
        <begin position="21"/>
        <end position="39"/>
    </location>
</feature>
<feature type="transmembrane region" description="Helical" evidence="7">
    <location>
        <begin position="252"/>
        <end position="269"/>
    </location>
</feature>
<feature type="transmembrane region" description="Helical" evidence="7">
    <location>
        <begin position="168"/>
        <end position="186"/>
    </location>
</feature>
<evidence type="ECO:0000313" key="10">
    <source>
        <dbReference type="Proteomes" id="UP001209083"/>
    </source>
</evidence>
<feature type="transmembrane region" description="Helical" evidence="7">
    <location>
        <begin position="59"/>
        <end position="76"/>
    </location>
</feature>
<comment type="similarity">
    <text evidence="2">Belongs to the acyltransferase 3 family.</text>
</comment>
<evidence type="ECO:0000313" key="9">
    <source>
        <dbReference type="EMBL" id="WGW14065.1"/>
    </source>
</evidence>
<evidence type="ECO:0000256" key="3">
    <source>
        <dbReference type="ARBA" id="ARBA00022475"/>
    </source>
</evidence>
<keyword evidence="9" id="KW-0012">Acyltransferase</keyword>
<keyword evidence="4 7" id="KW-0812">Transmembrane</keyword>
<keyword evidence="5 7" id="KW-1133">Transmembrane helix</keyword>
<feature type="domain" description="Acyltransferase 3" evidence="8">
    <location>
        <begin position="17"/>
        <end position="336"/>
    </location>
</feature>
<evidence type="ECO:0000259" key="8">
    <source>
        <dbReference type="Pfam" id="PF01757"/>
    </source>
</evidence>
<dbReference type="InterPro" id="IPR002656">
    <property type="entry name" value="Acyl_transf_3_dom"/>
</dbReference>
<evidence type="ECO:0000256" key="7">
    <source>
        <dbReference type="SAM" id="Phobius"/>
    </source>
</evidence>
<name>A0ABY8R0C4_9MICO</name>
<keyword evidence="10" id="KW-1185">Reference proteome</keyword>
<evidence type="ECO:0000256" key="5">
    <source>
        <dbReference type="ARBA" id="ARBA00022989"/>
    </source>
</evidence>
<gene>
    <name evidence="9" type="ORF">LWF01_09675</name>
</gene>
<feature type="transmembrane region" description="Helical" evidence="7">
    <location>
        <begin position="97"/>
        <end position="117"/>
    </location>
</feature>